<feature type="compositionally biased region" description="Basic and acidic residues" evidence="1">
    <location>
        <begin position="467"/>
        <end position="479"/>
    </location>
</feature>
<evidence type="ECO:0000256" key="1">
    <source>
        <dbReference type="SAM" id="MobiDB-lite"/>
    </source>
</evidence>
<feature type="region of interest" description="Disordered" evidence="1">
    <location>
        <begin position="76"/>
        <end position="98"/>
    </location>
</feature>
<dbReference type="Gramene" id="Kaladp0101s0216.1.v1.1">
    <property type="protein sequence ID" value="Kaladp0101s0216.1.v1.1"/>
    <property type="gene ID" value="Kaladp0101s0216.v1.1"/>
</dbReference>
<dbReference type="PANTHER" id="PTHR34546:SF3">
    <property type="entry name" value="OS06G0153600 PROTEIN"/>
    <property type="match status" value="1"/>
</dbReference>
<feature type="compositionally biased region" description="Acidic residues" evidence="1">
    <location>
        <begin position="80"/>
        <end position="98"/>
    </location>
</feature>
<keyword evidence="3" id="KW-1185">Reference proteome</keyword>
<feature type="compositionally biased region" description="Acidic residues" evidence="1">
    <location>
        <begin position="599"/>
        <end position="613"/>
    </location>
</feature>
<feature type="region of interest" description="Disordered" evidence="1">
    <location>
        <begin position="467"/>
        <end position="536"/>
    </location>
</feature>
<dbReference type="EnsemblPlants" id="Kaladp0101s0216.1.v1.1">
    <property type="protein sequence ID" value="Kaladp0101s0216.1.v1.1"/>
    <property type="gene ID" value="Kaladp0101s0216.v1.1"/>
</dbReference>
<feature type="region of interest" description="Disordered" evidence="1">
    <location>
        <begin position="593"/>
        <end position="619"/>
    </location>
</feature>
<feature type="compositionally biased region" description="Basic and acidic residues" evidence="1">
    <location>
        <begin position="424"/>
        <end position="453"/>
    </location>
</feature>
<dbReference type="Proteomes" id="UP000594263">
    <property type="component" value="Unplaced"/>
</dbReference>
<accession>A0A7N0V699</accession>
<proteinExistence type="predicted"/>
<evidence type="ECO:0000313" key="2">
    <source>
        <dbReference type="EnsemblPlants" id="Kaladp0101s0216.1.v1.1"/>
    </source>
</evidence>
<organism evidence="2 3">
    <name type="scientific">Kalanchoe fedtschenkoi</name>
    <name type="common">Lavender scallops</name>
    <name type="synonym">South American air plant</name>
    <dbReference type="NCBI Taxonomy" id="63787"/>
    <lineage>
        <taxon>Eukaryota</taxon>
        <taxon>Viridiplantae</taxon>
        <taxon>Streptophyta</taxon>
        <taxon>Embryophyta</taxon>
        <taxon>Tracheophyta</taxon>
        <taxon>Spermatophyta</taxon>
        <taxon>Magnoliopsida</taxon>
        <taxon>eudicotyledons</taxon>
        <taxon>Gunneridae</taxon>
        <taxon>Pentapetalae</taxon>
        <taxon>Saxifragales</taxon>
        <taxon>Crassulaceae</taxon>
        <taxon>Kalanchoe</taxon>
    </lineage>
</organism>
<dbReference type="PANTHER" id="PTHR34546">
    <property type="entry name" value="OS06G0153600 PROTEIN"/>
    <property type="match status" value="1"/>
</dbReference>
<feature type="region of interest" description="Disordered" evidence="1">
    <location>
        <begin position="418"/>
        <end position="453"/>
    </location>
</feature>
<sequence length="749" mass="84455">MTQMKNRNEAKIQKVSESGWTCAVEASRSAGGTVWPAFQAKLYEAPELTVEDRATMGARRVQQRAVEASRLFFSSNRDSDSEDDLGSEEEESESESLVEADVSDGCEEFIFFKKLFEEDEELRGYYQKNWGDGEFCCLVCRGNGEKVTKKFRSCVAVVQHSVTISRTQKTRAHRAYGQVICNLLSWDISKLPADALPVRDQGGSKLVLSNVGMTISQQDHGSNGAWDVRRPQDKRPTCTAEWGQFLSVPDIVVERELTEEEKKKVAAAKLQDRGREAARAFFSQNEFLDSDEEDDESEDDISTKNNESSGCEEYKFLVKLFEDDREMRDYYKRSWGNGAFLCLVCWGTVEKVNKKYKDCVGLVQHCVSVSRTKRKRAHRAYGKIICELLSWDINRLPASELPAGDIIRLKSGDSHVGETSLEIKSGEKDSEQCEESQKEFSERKSSEQPEEPKLDYCLEKGSEQCEESQKESSEKKSSEQPKTNYCGSEPCEESQEEIYENKSSEQPEEPKKDYCLEKCSAQSEEPKEDFSVEQQHNGSVNTVVSTNESGWAPFNPNTSKRLTRELTIAEQAKSNSIKVHQKSLDATRAFFSWSKGSDSDEDSQGEEDEEEEESKGNDLNNFFASLLEEGGDLMAYYQKNWEKGDFSCLVCGGTGENLTKKFKNLVAVVQHSVTIAKSKRIRAHRAYGQVICKALNWDIKRLPVVSSPTEENQGPKLLDCQQVFWLTLQGGARVNCENNDAVSQQASAN</sequence>
<protein>
    <submittedName>
        <fullName evidence="2">Uncharacterized protein</fullName>
    </submittedName>
</protein>
<dbReference type="AlphaFoldDB" id="A0A7N0V699"/>
<feature type="compositionally biased region" description="Basic and acidic residues" evidence="1">
    <location>
        <begin position="499"/>
        <end position="516"/>
    </location>
</feature>
<name>A0A7N0V699_KALFE</name>
<evidence type="ECO:0000313" key="3">
    <source>
        <dbReference type="Proteomes" id="UP000594263"/>
    </source>
</evidence>
<reference evidence="2" key="1">
    <citation type="submission" date="2021-01" db="UniProtKB">
        <authorList>
            <consortium name="EnsemblPlants"/>
        </authorList>
    </citation>
    <scope>IDENTIFICATION</scope>
</reference>